<feature type="region of interest" description="Disordered" evidence="1">
    <location>
        <begin position="1"/>
        <end position="65"/>
    </location>
</feature>
<name>A0AAD9TRK5_9ROSI</name>
<evidence type="ECO:0000313" key="4">
    <source>
        <dbReference type="Proteomes" id="UP001280121"/>
    </source>
</evidence>
<dbReference type="InterPro" id="IPR024593">
    <property type="entry name" value="DUF3444"/>
</dbReference>
<dbReference type="EMBL" id="JANJYI010000008">
    <property type="protein sequence ID" value="KAK2640692.1"/>
    <property type="molecule type" value="Genomic_DNA"/>
</dbReference>
<dbReference type="AlphaFoldDB" id="A0AAD9TRK5"/>
<feature type="compositionally biased region" description="Low complexity" evidence="1">
    <location>
        <begin position="50"/>
        <end position="59"/>
    </location>
</feature>
<proteinExistence type="predicted"/>
<protein>
    <recommendedName>
        <fullName evidence="2">DUF3444 domain-containing protein</fullName>
    </recommendedName>
</protein>
<reference evidence="3" key="1">
    <citation type="journal article" date="2023" name="Plant J.">
        <title>Genome sequences and population genomics provide insights into the demographic history, inbreeding, and mutation load of two 'living fossil' tree species of Dipteronia.</title>
        <authorList>
            <person name="Feng Y."/>
            <person name="Comes H.P."/>
            <person name="Chen J."/>
            <person name="Zhu S."/>
            <person name="Lu R."/>
            <person name="Zhang X."/>
            <person name="Li P."/>
            <person name="Qiu J."/>
            <person name="Olsen K.M."/>
            <person name="Qiu Y."/>
        </authorList>
    </citation>
    <scope>NUCLEOTIDE SEQUENCE</scope>
    <source>
        <strain evidence="3">KIB01</strain>
    </source>
</reference>
<dbReference type="PANTHER" id="PTHR45089:SF42">
    <property type="entry name" value="J DOMAIN-CONTAINING PROTEIN"/>
    <property type="match status" value="1"/>
</dbReference>
<organism evidence="3 4">
    <name type="scientific">Dipteronia dyeriana</name>
    <dbReference type="NCBI Taxonomy" id="168575"/>
    <lineage>
        <taxon>Eukaryota</taxon>
        <taxon>Viridiplantae</taxon>
        <taxon>Streptophyta</taxon>
        <taxon>Embryophyta</taxon>
        <taxon>Tracheophyta</taxon>
        <taxon>Spermatophyta</taxon>
        <taxon>Magnoliopsida</taxon>
        <taxon>eudicotyledons</taxon>
        <taxon>Gunneridae</taxon>
        <taxon>Pentapetalae</taxon>
        <taxon>rosids</taxon>
        <taxon>malvids</taxon>
        <taxon>Sapindales</taxon>
        <taxon>Sapindaceae</taxon>
        <taxon>Hippocastanoideae</taxon>
        <taxon>Acereae</taxon>
        <taxon>Dipteronia</taxon>
    </lineage>
</organism>
<sequence>MKGMEGVRLHKPDVANEKEGVGKPKPDEGKHSECGTSRNADKKRKMILMSESESSGSYEAGNGDEDEDVDLAAQNFGLNTGHPARRYSRQKQIVSYCESENEDNDFVNLAKSSNGIKLSAASEEVVKELDPELLNYLRPEFSDFDKDRAESCFAVNQVWAVYDRRDVMPRNYARIKNVFSPGFKLQITWLEPDPGDESEDLCDVDLPVACGKFMNGRSKEIQGIEDHLMFSHQISYIKTASRSSCLIYPKRGET</sequence>
<dbReference type="Proteomes" id="UP001280121">
    <property type="component" value="Unassembled WGS sequence"/>
</dbReference>
<evidence type="ECO:0000256" key="1">
    <source>
        <dbReference type="SAM" id="MobiDB-lite"/>
    </source>
</evidence>
<evidence type="ECO:0000313" key="3">
    <source>
        <dbReference type="EMBL" id="KAK2640692.1"/>
    </source>
</evidence>
<dbReference type="Pfam" id="PF11926">
    <property type="entry name" value="DUF3444"/>
    <property type="match status" value="1"/>
</dbReference>
<accession>A0AAD9TRK5</accession>
<comment type="caution">
    <text evidence="3">The sequence shown here is derived from an EMBL/GenBank/DDBJ whole genome shotgun (WGS) entry which is preliminary data.</text>
</comment>
<evidence type="ECO:0000259" key="2">
    <source>
        <dbReference type="Pfam" id="PF11926"/>
    </source>
</evidence>
<feature type="compositionally biased region" description="Basic and acidic residues" evidence="1">
    <location>
        <begin position="1"/>
        <end position="33"/>
    </location>
</feature>
<keyword evidence="4" id="KW-1185">Reference proteome</keyword>
<feature type="domain" description="DUF3444" evidence="2">
    <location>
        <begin position="132"/>
        <end position="254"/>
    </location>
</feature>
<gene>
    <name evidence="3" type="ORF">Ddye_028487</name>
</gene>
<dbReference type="PANTHER" id="PTHR45089">
    <property type="entry name" value="DNAJ HEAT SHOCK AMINO-TERMINAL DOMAIN PROTEIN-RELATED"/>
    <property type="match status" value="1"/>
</dbReference>